<dbReference type="EMBL" id="CP092365">
    <property type="protein sequence ID" value="ULN54741.1"/>
    <property type="molecule type" value="Genomic_DNA"/>
</dbReference>
<keyword evidence="1" id="KW-0812">Transmembrane</keyword>
<dbReference type="PANTHER" id="PTHR35283:SF3">
    <property type="entry name" value="T12C22.21 PROTEIN"/>
    <property type="match status" value="1"/>
</dbReference>
<evidence type="ECO:0000256" key="1">
    <source>
        <dbReference type="SAM" id="Phobius"/>
    </source>
</evidence>
<feature type="transmembrane region" description="Helical" evidence="1">
    <location>
        <begin position="89"/>
        <end position="112"/>
    </location>
</feature>
<name>A0ABY3U434_9MYCO</name>
<evidence type="ECO:0000313" key="3">
    <source>
        <dbReference type="Proteomes" id="UP001055200"/>
    </source>
</evidence>
<feature type="transmembrane region" description="Helical" evidence="1">
    <location>
        <begin position="29"/>
        <end position="50"/>
    </location>
</feature>
<keyword evidence="1" id="KW-0472">Membrane</keyword>
<organism evidence="2 3">
    <name type="scientific">Mycolicibacillus parakoreensis</name>
    <dbReference type="NCBI Taxonomy" id="1069221"/>
    <lineage>
        <taxon>Bacteria</taxon>
        <taxon>Bacillati</taxon>
        <taxon>Actinomycetota</taxon>
        <taxon>Actinomycetes</taxon>
        <taxon>Mycobacteriales</taxon>
        <taxon>Mycobacteriaceae</taxon>
        <taxon>Mycolicibacillus</taxon>
    </lineage>
</organism>
<protein>
    <submittedName>
        <fullName evidence="2">DUF3054 domain-containing protein</fullName>
    </submittedName>
</protein>
<dbReference type="Pfam" id="PF11255">
    <property type="entry name" value="DUF3054"/>
    <property type="match status" value="1"/>
</dbReference>
<dbReference type="Proteomes" id="UP001055200">
    <property type="component" value="Chromosome"/>
</dbReference>
<keyword evidence="3" id="KW-1185">Reference proteome</keyword>
<evidence type="ECO:0000313" key="2">
    <source>
        <dbReference type="EMBL" id="ULN54741.1"/>
    </source>
</evidence>
<keyword evidence="1" id="KW-1133">Transmembrane helix</keyword>
<dbReference type="PANTHER" id="PTHR35283">
    <property type="entry name" value="T12C22.21 PROTEIN"/>
    <property type="match status" value="1"/>
</dbReference>
<reference evidence="2" key="1">
    <citation type="submission" date="2022-08" db="EMBL/GenBank/DDBJ databases">
        <title>Complete genome sequence of 14 non-tuberculosis mycobacteria type-strains.</title>
        <authorList>
            <person name="Igarashi Y."/>
            <person name="Osugi A."/>
            <person name="Mitarai S."/>
        </authorList>
    </citation>
    <scope>NUCLEOTIDE SEQUENCE</scope>
    <source>
        <strain evidence="2">DSM 45575</strain>
    </source>
</reference>
<proteinExistence type="predicted"/>
<gene>
    <name evidence="2" type="ORF">MIU77_17825</name>
</gene>
<sequence>MLIAGGVDAVAVLLFAALGRRSHEESLTAAGIAATAWPFLTGVLTGWLLARGWRRPLAPVPTGLVIWAATVPVGMALRKLTGQGTAPAFWVVATVSTAVLLLGWRTVALLAARR</sequence>
<dbReference type="InterPro" id="IPR021414">
    <property type="entry name" value="DUF3054"/>
</dbReference>
<feature type="transmembrane region" description="Helical" evidence="1">
    <location>
        <begin position="57"/>
        <end position="77"/>
    </location>
</feature>
<accession>A0ABY3U434</accession>